<dbReference type="PIRSF" id="PIRSF018266">
    <property type="entry name" value="FecR"/>
    <property type="match status" value="1"/>
</dbReference>
<evidence type="ECO:0000259" key="3">
    <source>
        <dbReference type="Pfam" id="PF16344"/>
    </source>
</evidence>
<evidence type="ECO:0000313" key="5">
    <source>
        <dbReference type="Proteomes" id="UP000198942"/>
    </source>
</evidence>
<sequence>MMDVDFYKDYTLEGFLGDDHLIKWVKYPDEENSEFWIAVLNAFPDQRGNIEEAADVIRILNKQVQPDTTALAQRVWQNIEGDLQLKYNYQTRRVLKMWTRIAASVLLILGFGFGAYYLQQNSMKVFHADYGALRSLTLPDGSDVVLNSNSEISYPQKWHNGKSRELWMKGEALFSVKHIARKNIISEADSFRVHVGNLRITVLGTQFNIKNRRSTTDILLTRGKIRIDFNDQSHRPVYMAPGESVHYDSVANRLDHINATTEAATAWTQRKLVLQGEALSDIIHVLEDNYGYQVVLKDPALAKRQLKGTIPLNKKADLLFVIRKVFNVNIEQRDNTLIIY</sequence>
<evidence type="ECO:0000313" key="4">
    <source>
        <dbReference type="EMBL" id="SEO06188.1"/>
    </source>
</evidence>
<dbReference type="InterPro" id="IPR032508">
    <property type="entry name" value="FecR_C"/>
</dbReference>
<dbReference type="Pfam" id="PF04773">
    <property type="entry name" value="FecR"/>
    <property type="match status" value="1"/>
</dbReference>
<proteinExistence type="predicted"/>
<gene>
    <name evidence="4" type="ORF">SAMN05192574_105161</name>
</gene>
<keyword evidence="1" id="KW-1133">Transmembrane helix</keyword>
<dbReference type="STRING" id="551995.SAMN05192574_105161"/>
<dbReference type="AlphaFoldDB" id="A0A1H8LMY1"/>
<dbReference type="GO" id="GO:0016989">
    <property type="term" value="F:sigma factor antagonist activity"/>
    <property type="evidence" value="ECO:0007669"/>
    <property type="project" value="TreeGrafter"/>
</dbReference>
<dbReference type="RefSeq" id="WP_091212016.1">
    <property type="nucleotide sequence ID" value="NZ_FOCL01000005.1"/>
</dbReference>
<keyword evidence="1" id="KW-0472">Membrane</keyword>
<dbReference type="InterPro" id="IPR006860">
    <property type="entry name" value="FecR"/>
</dbReference>
<dbReference type="InterPro" id="IPR012373">
    <property type="entry name" value="Ferrdict_sens_TM"/>
</dbReference>
<dbReference type="Gene3D" id="2.60.120.1440">
    <property type="match status" value="1"/>
</dbReference>
<dbReference type="Gene3D" id="3.55.50.30">
    <property type="match status" value="1"/>
</dbReference>
<dbReference type="Proteomes" id="UP000198942">
    <property type="component" value="Unassembled WGS sequence"/>
</dbReference>
<keyword evidence="1" id="KW-0812">Transmembrane</keyword>
<protein>
    <submittedName>
        <fullName evidence="4">Ferric-dicitrate binding protein FerR, regulates iron transport through sigma-19</fullName>
    </submittedName>
</protein>
<reference evidence="5" key="1">
    <citation type="submission" date="2016-10" db="EMBL/GenBank/DDBJ databases">
        <authorList>
            <person name="Varghese N."/>
            <person name="Submissions S."/>
        </authorList>
    </citation>
    <scope>NUCLEOTIDE SEQUENCE [LARGE SCALE GENOMIC DNA]</scope>
    <source>
        <strain evidence="5">Gh-48</strain>
    </source>
</reference>
<feature type="domain" description="Protein FecR C-terminal" evidence="3">
    <location>
        <begin position="271"/>
        <end position="339"/>
    </location>
</feature>
<dbReference type="OrthoDB" id="1523489at2"/>
<evidence type="ECO:0000256" key="1">
    <source>
        <dbReference type="SAM" id="Phobius"/>
    </source>
</evidence>
<organism evidence="4 5">
    <name type="scientific">Mucilaginibacter gossypiicola</name>
    <dbReference type="NCBI Taxonomy" id="551995"/>
    <lineage>
        <taxon>Bacteria</taxon>
        <taxon>Pseudomonadati</taxon>
        <taxon>Bacteroidota</taxon>
        <taxon>Sphingobacteriia</taxon>
        <taxon>Sphingobacteriales</taxon>
        <taxon>Sphingobacteriaceae</taxon>
        <taxon>Mucilaginibacter</taxon>
    </lineage>
</organism>
<dbReference type="PANTHER" id="PTHR30273">
    <property type="entry name" value="PERIPLASMIC SIGNAL SENSOR AND SIGMA FACTOR ACTIVATOR FECR-RELATED"/>
    <property type="match status" value="1"/>
</dbReference>
<dbReference type="Pfam" id="PF16344">
    <property type="entry name" value="FecR_C"/>
    <property type="match status" value="1"/>
</dbReference>
<feature type="domain" description="FecR protein" evidence="2">
    <location>
        <begin position="131"/>
        <end position="225"/>
    </location>
</feature>
<dbReference type="PANTHER" id="PTHR30273:SF2">
    <property type="entry name" value="PROTEIN FECR"/>
    <property type="match status" value="1"/>
</dbReference>
<name>A0A1H8LMY1_9SPHI</name>
<evidence type="ECO:0000259" key="2">
    <source>
        <dbReference type="Pfam" id="PF04773"/>
    </source>
</evidence>
<keyword evidence="5" id="KW-1185">Reference proteome</keyword>
<dbReference type="EMBL" id="FOCL01000005">
    <property type="protein sequence ID" value="SEO06188.1"/>
    <property type="molecule type" value="Genomic_DNA"/>
</dbReference>
<feature type="transmembrane region" description="Helical" evidence="1">
    <location>
        <begin position="97"/>
        <end position="118"/>
    </location>
</feature>
<accession>A0A1H8LMY1</accession>